<dbReference type="PANTHER" id="PTHR37017">
    <property type="entry name" value="AB HYDROLASE-1 DOMAIN-CONTAINING PROTEIN-RELATED"/>
    <property type="match status" value="1"/>
</dbReference>
<feature type="domain" description="AB hydrolase-1" evidence="6">
    <location>
        <begin position="9"/>
        <end position="253"/>
    </location>
</feature>
<reference evidence="7 8" key="1">
    <citation type="submission" date="2016-05" db="EMBL/GenBank/DDBJ databases">
        <title>Comparative analysis of secretome profiles of manganese(II)-oxidizing ascomycete fungi.</title>
        <authorList>
            <consortium name="DOE Joint Genome Institute"/>
            <person name="Zeiner C.A."/>
            <person name="Purvine S.O."/>
            <person name="Zink E.M."/>
            <person name="Wu S."/>
            <person name="Pasa-Tolic L."/>
            <person name="Chaput D.L."/>
            <person name="Haridas S."/>
            <person name="Grigoriev I.V."/>
            <person name="Santelli C.M."/>
            <person name="Hansel C.M."/>
        </authorList>
    </citation>
    <scope>NUCLEOTIDE SEQUENCE [LARGE SCALE GENOMIC DNA]</scope>
    <source>
        <strain evidence="7 8">SRC1lrK2f</strain>
    </source>
</reference>
<dbReference type="Gene3D" id="3.40.50.1820">
    <property type="entry name" value="alpha/beta hydrolase"/>
    <property type="match status" value="1"/>
</dbReference>
<accession>A0A177D6I8</accession>
<evidence type="ECO:0000313" key="8">
    <source>
        <dbReference type="Proteomes" id="UP000077248"/>
    </source>
</evidence>
<dbReference type="VEuPathDB" id="FungiDB:CC77DRAFT_1025029"/>
<evidence type="ECO:0000256" key="3">
    <source>
        <dbReference type="ARBA" id="ARBA00005668"/>
    </source>
</evidence>
<evidence type="ECO:0000256" key="2">
    <source>
        <dbReference type="ARBA" id="ARBA00004685"/>
    </source>
</evidence>
<dbReference type="SUPFAM" id="SSF53474">
    <property type="entry name" value="alpha/beta-Hydrolases"/>
    <property type="match status" value="1"/>
</dbReference>
<dbReference type="GO" id="GO:0016787">
    <property type="term" value="F:hydrolase activity"/>
    <property type="evidence" value="ECO:0007669"/>
    <property type="project" value="UniProtKB-KW"/>
</dbReference>
<dbReference type="PANTHER" id="PTHR37017:SF10">
    <property type="entry name" value="AB HYDROLASE-1 DOMAIN-CONTAINING PROTEIN"/>
    <property type="match status" value="1"/>
</dbReference>
<evidence type="ECO:0000259" key="6">
    <source>
        <dbReference type="Pfam" id="PF12697"/>
    </source>
</evidence>
<dbReference type="GeneID" id="29111584"/>
<dbReference type="InterPro" id="IPR052897">
    <property type="entry name" value="Sec-Metab_Biosynth_Hydrolase"/>
</dbReference>
<dbReference type="EMBL" id="KV441494">
    <property type="protein sequence ID" value="OAG15275.1"/>
    <property type="molecule type" value="Genomic_DNA"/>
</dbReference>
<dbReference type="GO" id="GO:0005777">
    <property type="term" value="C:peroxisome"/>
    <property type="evidence" value="ECO:0007669"/>
    <property type="project" value="UniProtKB-SubCell"/>
</dbReference>
<dbReference type="OMA" id="LFTEGAC"/>
<gene>
    <name evidence="7" type="ORF">CC77DRAFT_1025029</name>
</gene>
<dbReference type="Proteomes" id="UP000077248">
    <property type="component" value="Unassembled WGS sequence"/>
</dbReference>
<evidence type="ECO:0000256" key="4">
    <source>
        <dbReference type="ARBA" id="ARBA00023026"/>
    </source>
</evidence>
<organism evidence="7 8">
    <name type="scientific">Alternaria alternata</name>
    <name type="common">Alternaria rot fungus</name>
    <name type="synonym">Torula alternata</name>
    <dbReference type="NCBI Taxonomy" id="5599"/>
    <lineage>
        <taxon>Eukaryota</taxon>
        <taxon>Fungi</taxon>
        <taxon>Dikarya</taxon>
        <taxon>Ascomycota</taxon>
        <taxon>Pezizomycotina</taxon>
        <taxon>Dothideomycetes</taxon>
        <taxon>Pleosporomycetidae</taxon>
        <taxon>Pleosporales</taxon>
        <taxon>Pleosporineae</taxon>
        <taxon>Pleosporaceae</taxon>
        <taxon>Alternaria</taxon>
        <taxon>Alternaria sect. Alternaria</taxon>
        <taxon>Alternaria alternata complex</taxon>
    </lineage>
</organism>
<name>A0A177D6I8_ALTAL</name>
<keyword evidence="7" id="KW-0378">Hydrolase</keyword>
<dbReference type="AlphaFoldDB" id="A0A177D6I8"/>
<dbReference type="RefSeq" id="XP_018380696.1">
    <property type="nucleotide sequence ID" value="XM_018525990.1"/>
</dbReference>
<comment type="subcellular location">
    <subcellularLocation>
        <location evidence="1">Peroxisome</location>
    </subcellularLocation>
</comment>
<keyword evidence="5" id="KW-0576">Peroxisome</keyword>
<sequence>MSSPATPVVLIIPGGWHKPQSYIKLHDALGSAGFRVSIPELPSTNGSRPPNADLSADTAHVRATVEELIKQGDEVIALMHSYGGQIGTNALSSFSIASRQRAGLKGGVKDLIYMSACAVSEGKSMMDMVRHFGHESLIPLAFDFADDMTCVSRDPKSLLVGADCGLPAGEIDKYVDTLVRWNGQCMYDVLTTDRCAWRDIPVTYIHSAKDMTTPYDYQKWLVEGMRKEGVRMQTATLETGHCPNFTATQGVVDVLRKVAAGEQLEDKKEVEEIASTERVQDAIAGIGAEKP</sequence>
<keyword evidence="8" id="KW-1185">Reference proteome</keyword>
<evidence type="ECO:0000256" key="1">
    <source>
        <dbReference type="ARBA" id="ARBA00004275"/>
    </source>
</evidence>
<evidence type="ECO:0000313" key="7">
    <source>
        <dbReference type="EMBL" id="OAG15275.1"/>
    </source>
</evidence>
<evidence type="ECO:0000256" key="5">
    <source>
        <dbReference type="ARBA" id="ARBA00023140"/>
    </source>
</evidence>
<keyword evidence="4" id="KW-0843">Virulence</keyword>
<dbReference type="InterPro" id="IPR029058">
    <property type="entry name" value="AB_hydrolase_fold"/>
</dbReference>
<protein>
    <submittedName>
        <fullName evidence="7">Alpha/beta-hydrolase</fullName>
    </submittedName>
</protein>
<dbReference type="Pfam" id="PF12697">
    <property type="entry name" value="Abhydrolase_6"/>
    <property type="match status" value="1"/>
</dbReference>
<comment type="pathway">
    <text evidence="2">Mycotoxin biosynthesis.</text>
</comment>
<comment type="similarity">
    <text evidence="3">Belongs to the AB hydrolase superfamily. AKT2 hydrolase family.</text>
</comment>
<dbReference type="InterPro" id="IPR000073">
    <property type="entry name" value="AB_hydrolase_1"/>
</dbReference>
<dbReference type="KEGG" id="aalt:CC77DRAFT_1025029"/>
<proteinExistence type="inferred from homology"/>